<organism evidence="2 3">
    <name type="scientific">Williamwhitmania taraxaci</name>
    <dbReference type="NCBI Taxonomy" id="1640674"/>
    <lineage>
        <taxon>Bacteria</taxon>
        <taxon>Pseudomonadati</taxon>
        <taxon>Bacteroidota</taxon>
        <taxon>Bacteroidia</taxon>
        <taxon>Bacteroidales</taxon>
        <taxon>Williamwhitmaniaceae</taxon>
        <taxon>Williamwhitmania</taxon>
    </lineage>
</organism>
<reference evidence="2 3" key="1">
    <citation type="submission" date="2016-09" db="EMBL/GenBank/DDBJ databases">
        <authorList>
            <person name="Capua I."/>
            <person name="De Benedictis P."/>
            <person name="Joannis T."/>
            <person name="Lombin L.H."/>
            <person name="Cattoli G."/>
        </authorList>
    </citation>
    <scope>NUCLEOTIDE SEQUENCE [LARGE SCALE GENOMIC DNA]</scope>
    <source>
        <strain evidence="2 3">A7P-90m</strain>
    </source>
</reference>
<evidence type="ECO:0000256" key="1">
    <source>
        <dbReference type="SAM" id="Phobius"/>
    </source>
</evidence>
<sequence>MSQFTPDAISVCIGYAVCALLLAYTFKAKKTDTLPLSIGYTFFAMGFIMLLNLILKMVTSEPHSLRPFYDVNFVHFVGVMLVINLWLYWRKRKKEQQQG</sequence>
<dbReference type="STRING" id="1640674.SAMN05216323_10945"/>
<protein>
    <submittedName>
        <fullName evidence="2">Uncharacterized protein</fullName>
    </submittedName>
</protein>
<dbReference type="EMBL" id="FMYP01000094">
    <property type="protein sequence ID" value="SDD15934.1"/>
    <property type="molecule type" value="Genomic_DNA"/>
</dbReference>
<evidence type="ECO:0000313" key="3">
    <source>
        <dbReference type="Proteomes" id="UP000199452"/>
    </source>
</evidence>
<accession>A0A1G6SH01</accession>
<name>A0A1G6SH01_9BACT</name>
<proteinExistence type="predicted"/>
<feature type="transmembrane region" description="Helical" evidence="1">
    <location>
        <begin position="71"/>
        <end position="89"/>
    </location>
</feature>
<keyword evidence="1" id="KW-1133">Transmembrane helix</keyword>
<dbReference type="AlphaFoldDB" id="A0A1G6SH01"/>
<feature type="transmembrane region" description="Helical" evidence="1">
    <location>
        <begin position="38"/>
        <end position="59"/>
    </location>
</feature>
<keyword evidence="3" id="KW-1185">Reference proteome</keyword>
<gene>
    <name evidence="2" type="ORF">SAMN05216323_10945</name>
</gene>
<feature type="transmembrane region" description="Helical" evidence="1">
    <location>
        <begin position="6"/>
        <end position="26"/>
    </location>
</feature>
<keyword evidence="1" id="KW-0812">Transmembrane</keyword>
<keyword evidence="1" id="KW-0472">Membrane</keyword>
<dbReference type="Proteomes" id="UP000199452">
    <property type="component" value="Unassembled WGS sequence"/>
</dbReference>
<evidence type="ECO:0000313" key="2">
    <source>
        <dbReference type="EMBL" id="SDD15934.1"/>
    </source>
</evidence>
<dbReference type="RefSeq" id="WP_092440846.1">
    <property type="nucleotide sequence ID" value="NZ_FMYP01000094.1"/>
</dbReference>